<organism evidence="1 2">
    <name type="scientific">Rhizobium grahamii</name>
    <dbReference type="NCBI Taxonomy" id="1120045"/>
    <lineage>
        <taxon>Bacteria</taxon>
        <taxon>Pseudomonadati</taxon>
        <taxon>Pseudomonadota</taxon>
        <taxon>Alphaproteobacteria</taxon>
        <taxon>Hyphomicrobiales</taxon>
        <taxon>Rhizobiaceae</taxon>
        <taxon>Rhizobium/Agrobacterium group</taxon>
        <taxon>Rhizobium</taxon>
    </lineage>
</organism>
<keyword evidence="2" id="KW-1185">Reference proteome</keyword>
<dbReference type="OrthoDB" id="8402376at2"/>
<proteinExistence type="predicted"/>
<protein>
    <submittedName>
        <fullName evidence="1">Uncharacterized protein</fullName>
    </submittedName>
</protein>
<dbReference type="AlphaFoldDB" id="A0A5Q0CCX8"/>
<accession>A0A5Q0CCX8</accession>
<dbReference type="RefSeq" id="WP_153273221.1">
    <property type="nucleotide sequence ID" value="NZ_CP043499.1"/>
</dbReference>
<dbReference type="Proteomes" id="UP000326881">
    <property type="component" value="Plasmid unnamed"/>
</dbReference>
<gene>
    <name evidence="1" type="ORF">FZ934_23460</name>
</gene>
<dbReference type="EMBL" id="CP043499">
    <property type="protein sequence ID" value="QFY63252.1"/>
    <property type="molecule type" value="Genomic_DNA"/>
</dbReference>
<evidence type="ECO:0000313" key="1">
    <source>
        <dbReference type="EMBL" id="QFY63252.1"/>
    </source>
</evidence>
<dbReference type="InterPro" id="IPR046574">
    <property type="entry name" value="DUF6634"/>
</dbReference>
<dbReference type="KEGG" id="rgr:FZ934_23460"/>
<sequence length="159" mass="18143">MTSAPSKAELATAPILKGWLLEHAADSEPWLYAWFFGDPDVEDGDHGHASAVLQIDESSPPGWARTESQLYRLGASYPPAEREIRYWAQKLRKRLFLPLGDAPGGGNDIDEMIAFIREERPFPERRLMRMELAYREERERLTEVDALRVPVPTAEIPIR</sequence>
<name>A0A5Q0CCX8_9HYPH</name>
<evidence type="ECO:0000313" key="2">
    <source>
        <dbReference type="Proteomes" id="UP000326881"/>
    </source>
</evidence>
<reference evidence="1 2" key="1">
    <citation type="submission" date="2019-08" db="EMBL/GenBank/DDBJ databases">
        <title>Prosopis cineraria nodule microbiome.</title>
        <authorList>
            <person name="Ali R."/>
            <person name="Chaluvadi S.R."/>
            <person name="Wang X."/>
        </authorList>
    </citation>
    <scope>NUCLEOTIDE SEQUENCE [LARGE SCALE GENOMIC DNA]</scope>
    <source>
        <strain evidence="1 2">BG7</strain>
        <plasmid evidence="1 2">unnamed</plasmid>
    </source>
</reference>
<dbReference type="Pfam" id="PF20339">
    <property type="entry name" value="DUF6634"/>
    <property type="match status" value="1"/>
</dbReference>
<geneLocation type="plasmid" evidence="1 2">
    <name>unnamed</name>
</geneLocation>
<keyword evidence="1" id="KW-0614">Plasmid</keyword>